<dbReference type="InterPro" id="IPR022572">
    <property type="entry name" value="DNA_rep/recomb_RecO_N"/>
</dbReference>
<comment type="function">
    <text evidence="4">Involved in DNA repair and RecF pathway recombination.</text>
</comment>
<evidence type="ECO:0000256" key="2">
    <source>
        <dbReference type="ARBA" id="ARBA00023172"/>
    </source>
</evidence>
<keyword evidence="7" id="KW-1185">Reference proteome</keyword>
<dbReference type="PANTHER" id="PTHR33991">
    <property type="entry name" value="DNA REPAIR PROTEIN RECO"/>
    <property type="match status" value="1"/>
</dbReference>
<comment type="caution">
    <text evidence="6">The sequence shown here is derived from an EMBL/GenBank/DDBJ whole genome shotgun (WGS) entry which is preliminary data.</text>
</comment>
<accession>A0A7K3WKF8</accession>
<keyword evidence="1 4" id="KW-0227">DNA damage</keyword>
<evidence type="ECO:0000256" key="4">
    <source>
        <dbReference type="HAMAP-Rule" id="MF_00201"/>
    </source>
</evidence>
<gene>
    <name evidence="4 6" type="primary">recO</name>
    <name evidence="6" type="ORF">G3O08_01195</name>
</gene>
<dbReference type="SUPFAM" id="SSF50249">
    <property type="entry name" value="Nucleic acid-binding proteins"/>
    <property type="match status" value="1"/>
</dbReference>
<dbReference type="GO" id="GO:0006302">
    <property type="term" value="P:double-strand break repair"/>
    <property type="evidence" value="ECO:0007669"/>
    <property type="project" value="TreeGrafter"/>
</dbReference>
<sequence length="236" mass="26666">MPGTTEGIVLKKVSYSSSSAIATIYTRKFGQTPFMVRGIGKKGGKSAALQPLTRVEIVCRFREKNQVQSLTGLTVKPGSGFSGHPVKAATSMFLAEFLYKALRVESADEELYDFLDSALEYFADDENSTNFHLILLIKLTRFFGFHPSGKWSEKSNWFDLLNGLYTTDRNSSLHMLEPRLSWFLYEMSLAGFDQKIGELTNTDRRKLLHALVEYYQIHLEGLGEIKSLPVLIEIFS</sequence>
<dbReference type="Pfam" id="PF11967">
    <property type="entry name" value="RecO_N"/>
    <property type="match status" value="1"/>
</dbReference>
<dbReference type="HAMAP" id="MF_00201">
    <property type="entry name" value="RecO"/>
    <property type="match status" value="1"/>
</dbReference>
<evidence type="ECO:0000313" key="6">
    <source>
        <dbReference type="EMBL" id="NEN22119.1"/>
    </source>
</evidence>
<comment type="similarity">
    <text evidence="4">Belongs to the RecO family.</text>
</comment>
<protein>
    <recommendedName>
        <fullName evidence="4">DNA repair protein RecO</fullName>
    </recommendedName>
    <alternativeName>
        <fullName evidence="4">Recombination protein O</fullName>
    </alternativeName>
</protein>
<dbReference type="InterPro" id="IPR012340">
    <property type="entry name" value="NA-bd_OB-fold"/>
</dbReference>
<dbReference type="EMBL" id="JAAGVY010000001">
    <property type="protein sequence ID" value="NEN22119.1"/>
    <property type="molecule type" value="Genomic_DNA"/>
</dbReference>
<dbReference type="GO" id="GO:0006310">
    <property type="term" value="P:DNA recombination"/>
    <property type="evidence" value="ECO:0007669"/>
    <property type="project" value="UniProtKB-UniRule"/>
</dbReference>
<name>A0A7K3WKF8_9FLAO</name>
<evidence type="ECO:0000256" key="3">
    <source>
        <dbReference type="ARBA" id="ARBA00023204"/>
    </source>
</evidence>
<dbReference type="NCBIfam" id="TIGR00613">
    <property type="entry name" value="reco"/>
    <property type="match status" value="1"/>
</dbReference>
<dbReference type="InterPro" id="IPR003717">
    <property type="entry name" value="RecO"/>
</dbReference>
<dbReference type="GO" id="GO:0043590">
    <property type="term" value="C:bacterial nucleoid"/>
    <property type="evidence" value="ECO:0007669"/>
    <property type="project" value="TreeGrafter"/>
</dbReference>
<keyword evidence="2 4" id="KW-0233">DNA recombination</keyword>
<feature type="domain" description="DNA replication/recombination mediator RecO N-terminal" evidence="5">
    <location>
        <begin position="4"/>
        <end position="73"/>
    </location>
</feature>
<evidence type="ECO:0000313" key="7">
    <source>
        <dbReference type="Proteomes" id="UP000486602"/>
    </source>
</evidence>
<evidence type="ECO:0000256" key="1">
    <source>
        <dbReference type="ARBA" id="ARBA00022763"/>
    </source>
</evidence>
<proteinExistence type="inferred from homology"/>
<dbReference type="AlphaFoldDB" id="A0A7K3WKF8"/>
<dbReference type="PANTHER" id="PTHR33991:SF1">
    <property type="entry name" value="DNA REPAIR PROTEIN RECO"/>
    <property type="match status" value="1"/>
</dbReference>
<dbReference type="SUPFAM" id="SSF57863">
    <property type="entry name" value="ArfGap/RecO-like zinc finger"/>
    <property type="match status" value="1"/>
</dbReference>
<reference evidence="6 7" key="1">
    <citation type="submission" date="2020-02" db="EMBL/GenBank/DDBJ databases">
        <title>Out from the shadows clarifying the taxonomy of the family Cryomorphaceae and related taxa by utilizing the GTDB taxonomic framework.</title>
        <authorList>
            <person name="Bowman J.P."/>
        </authorList>
    </citation>
    <scope>NUCLEOTIDE SEQUENCE [LARGE SCALE GENOMIC DNA]</scope>
    <source>
        <strain evidence="6 7">QSSC 1-22</strain>
    </source>
</reference>
<keyword evidence="3 4" id="KW-0234">DNA repair</keyword>
<organism evidence="6 7">
    <name type="scientific">Cryomorpha ignava</name>
    <dbReference type="NCBI Taxonomy" id="101383"/>
    <lineage>
        <taxon>Bacteria</taxon>
        <taxon>Pseudomonadati</taxon>
        <taxon>Bacteroidota</taxon>
        <taxon>Flavobacteriia</taxon>
        <taxon>Flavobacteriales</taxon>
        <taxon>Cryomorphaceae</taxon>
        <taxon>Cryomorpha</taxon>
    </lineage>
</organism>
<dbReference type="InterPro" id="IPR037278">
    <property type="entry name" value="ARFGAP/RecO"/>
</dbReference>
<dbReference type="RefSeq" id="WP_163282833.1">
    <property type="nucleotide sequence ID" value="NZ_JAAGVY010000001.1"/>
</dbReference>
<evidence type="ECO:0000259" key="5">
    <source>
        <dbReference type="Pfam" id="PF11967"/>
    </source>
</evidence>
<dbReference type="Proteomes" id="UP000486602">
    <property type="component" value="Unassembled WGS sequence"/>
</dbReference>
<dbReference type="Pfam" id="PF02565">
    <property type="entry name" value="RecO_C"/>
    <property type="match status" value="1"/>
</dbReference>
<dbReference type="Gene3D" id="2.40.50.140">
    <property type="entry name" value="Nucleic acid-binding proteins"/>
    <property type="match status" value="1"/>
</dbReference>